<accession>A0A0F6AW68</accession>
<evidence type="ECO:0000313" key="1">
    <source>
        <dbReference type="EMBL" id="ACY86489.1"/>
    </source>
</evidence>
<sequence length="156" mass="17470">MFRVTCIDLENGEFALYINGHYLSSEDGSGEKLYLGDILERLSRLPGVTTETVERPVPDSDEWSWNDVADSVFPACITLSRNMTVAAFKQRLSRFPDDALCCGTFWLASDFLALDSSLTEDDIDAAMELAQHCHDANDGFNWSHLQWAIDEVKRGG</sequence>
<dbReference type="Proteomes" id="UP000002695">
    <property type="component" value="Plasmid unnamed"/>
</dbReference>
<dbReference type="EMBL" id="CP001362">
    <property type="protein sequence ID" value="ACY86489.1"/>
    <property type="molecule type" value="Genomic_DNA"/>
</dbReference>
<dbReference type="RefSeq" id="WP_000490265.1">
    <property type="nucleotide sequence ID" value="NC_016855.1"/>
</dbReference>
<proteinExistence type="predicted"/>
<keyword evidence="1" id="KW-0614">Plasmid</keyword>
<geneLocation type="plasmid" evidence="1 2">
    <name>unnamed</name>
</geneLocation>
<evidence type="ECO:0000313" key="2">
    <source>
        <dbReference type="Proteomes" id="UP000002695"/>
    </source>
</evidence>
<dbReference type="HOGENOM" id="CLU_1692760_0_0_6"/>
<name>A0A0F6AW68_SALT1</name>
<reference evidence="1 2" key="1">
    <citation type="journal article" date="2010" name="J. Bacteriol.">
        <title>Short-term signatures of evolutionary change in the Salmonella enterica serovar typhimurium 14028 genome.</title>
        <authorList>
            <person name="Jarvik T."/>
            <person name="Smillie C."/>
            <person name="Groisman E.A."/>
            <person name="Ochman H."/>
        </authorList>
    </citation>
    <scope>NUCLEOTIDE SEQUENCE [LARGE SCALE GENOMIC DNA]</scope>
    <source>
        <strain evidence="2">14028s / SGSC 2262</strain>
        <plasmid evidence="1">unnamed</plasmid>
    </source>
</reference>
<keyword evidence="2" id="KW-1185">Reference proteome</keyword>
<dbReference type="BioCyc" id="SENT588858:STM14_RS25800-MONOMER"/>
<gene>
    <name evidence="1" type="ordered locus">STM14_5579</name>
</gene>
<organism evidence="1 2">
    <name type="scientific">Salmonella typhimurium (strain 14028s / SGSC 2262)</name>
    <dbReference type="NCBI Taxonomy" id="588858"/>
    <lineage>
        <taxon>Bacteria</taxon>
        <taxon>Pseudomonadati</taxon>
        <taxon>Pseudomonadota</taxon>
        <taxon>Gammaproteobacteria</taxon>
        <taxon>Enterobacterales</taxon>
        <taxon>Enterobacteriaceae</taxon>
        <taxon>Salmonella</taxon>
    </lineage>
</organism>
<protein>
    <submittedName>
        <fullName evidence="1">Cytoplasmic protein</fullName>
    </submittedName>
</protein>
<dbReference type="PATRIC" id="fig|588858.6.peg.73"/>
<dbReference type="AlphaFoldDB" id="A0A0F6AW68"/>
<dbReference type="KEGG" id="seo:STM14_5579"/>